<evidence type="ECO:0000256" key="2">
    <source>
        <dbReference type="ARBA" id="ARBA00023315"/>
    </source>
</evidence>
<dbReference type="InterPro" id="IPR050832">
    <property type="entry name" value="Bact_Acetyltransf"/>
</dbReference>
<dbReference type="EMBL" id="PNHE01000026">
    <property type="protein sequence ID" value="PMC58088.1"/>
    <property type="molecule type" value="Genomic_DNA"/>
</dbReference>
<gene>
    <name evidence="4" type="primary">rimI</name>
    <name evidence="4" type="ORF">CJ205_06275</name>
</gene>
<dbReference type="InterPro" id="IPR000182">
    <property type="entry name" value="GNAT_dom"/>
</dbReference>
<name>A0A2N6SLY9_9LACT</name>
<keyword evidence="2" id="KW-0012">Acyltransferase</keyword>
<dbReference type="OrthoDB" id="9794566at2"/>
<dbReference type="Proteomes" id="UP000235682">
    <property type="component" value="Unassembled WGS sequence"/>
</dbReference>
<sequence>MAERIESMKTLQLNVVPFKGTELPDVFQEEMIRINEQTFNWSKKQTTSDFEQDHSEYYLLLHQMTLLGFVSLHTVLDEASINQVYIDSEFRQQGLGSELVSFVLDQLAARGFKHLFLEVRSKNTAARQLYNKLNFQELTIRPNYYQNPADDAVIMQRILTKGGDQSWEMF</sequence>
<evidence type="ECO:0000256" key="1">
    <source>
        <dbReference type="ARBA" id="ARBA00022679"/>
    </source>
</evidence>
<dbReference type="GO" id="GO:0008080">
    <property type="term" value="F:N-acetyltransferase activity"/>
    <property type="evidence" value="ECO:0007669"/>
    <property type="project" value="InterPro"/>
</dbReference>
<dbReference type="Gene3D" id="3.40.630.30">
    <property type="match status" value="1"/>
</dbReference>
<evidence type="ECO:0000313" key="4">
    <source>
        <dbReference type="EMBL" id="PMC58088.1"/>
    </source>
</evidence>
<reference evidence="4 5" key="1">
    <citation type="submission" date="2017-09" db="EMBL/GenBank/DDBJ databases">
        <title>Bacterial strain isolated from the female urinary microbiota.</title>
        <authorList>
            <person name="Thomas-White K."/>
            <person name="Kumar N."/>
            <person name="Forster S."/>
            <person name="Putonti C."/>
            <person name="Lawley T."/>
            <person name="Wolfe A.J."/>
        </authorList>
    </citation>
    <scope>NUCLEOTIDE SEQUENCE [LARGE SCALE GENOMIC DNA]</scope>
    <source>
        <strain evidence="4 5">UMB0852</strain>
    </source>
</reference>
<dbReference type="CDD" id="cd04301">
    <property type="entry name" value="NAT_SF"/>
    <property type="match status" value="1"/>
</dbReference>
<evidence type="ECO:0000259" key="3">
    <source>
        <dbReference type="PROSITE" id="PS51186"/>
    </source>
</evidence>
<feature type="domain" description="N-acetyltransferase" evidence="3">
    <location>
        <begin position="18"/>
        <end position="160"/>
    </location>
</feature>
<dbReference type="SUPFAM" id="SSF55729">
    <property type="entry name" value="Acyl-CoA N-acyltransferases (Nat)"/>
    <property type="match status" value="1"/>
</dbReference>
<dbReference type="InterPro" id="IPR016181">
    <property type="entry name" value="Acyl_CoA_acyltransferase"/>
</dbReference>
<dbReference type="Pfam" id="PF00583">
    <property type="entry name" value="Acetyltransf_1"/>
    <property type="match status" value="1"/>
</dbReference>
<accession>A0A2N6SLY9</accession>
<protein>
    <submittedName>
        <fullName evidence="4">Ribosomal-protein-alanine N-acetyltransferase</fullName>
    </submittedName>
</protein>
<dbReference type="InterPro" id="IPR006464">
    <property type="entry name" value="AcTrfase_RimI/Ard1"/>
</dbReference>
<dbReference type="NCBIfam" id="TIGR01575">
    <property type="entry name" value="rimI"/>
    <property type="match status" value="1"/>
</dbReference>
<dbReference type="RefSeq" id="WP_102227960.1">
    <property type="nucleotide sequence ID" value="NZ_PNFY01000029.1"/>
</dbReference>
<dbReference type="STRING" id="84521.SAMN04487994_10225"/>
<keyword evidence="1 4" id="KW-0808">Transferase</keyword>
<evidence type="ECO:0000313" key="5">
    <source>
        <dbReference type="Proteomes" id="UP000235682"/>
    </source>
</evidence>
<dbReference type="PANTHER" id="PTHR43877">
    <property type="entry name" value="AMINOALKYLPHOSPHONATE N-ACETYLTRANSFERASE-RELATED-RELATED"/>
    <property type="match status" value="1"/>
</dbReference>
<organism evidence="4 5">
    <name type="scientific">Dolosicoccus paucivorans</name>
    <dbReference type="NCBI Taxonomy" id="84521"/>
    <lineage>
        <taxon>Bacteria</taxon>
        <taxon>Bacillati</taxon>
        <taxon>Bacillota</taxon>
        <taxon>Bacilli</taxon>
        <taxon>Lactobacillales</taxon>
        <taxon>Aerococcaceae</taxon>
        <taxon>Dolosicoccus</taxon>
    </lineage>
</organism>
<proteinExistence type="predicted"/>
<comment type="caution">
    <text evidence="4">The sequence shown here is derived from an EMBL/GenBank/DDBJ whole genome shotgun (WGS) entry which is preliminary data.</text>
</comment>
<dbReference type="PROSITE" id="PS51186">
    <property type="entry name" value="GNAT"/>
    <property type="match status" value="1"/>
</dbReference>
<keyword evidence="5" id="KW-1185">Reference proteome</keyword>
<dbReference type="AlphaFoldDB" id="A0A2N6SLY9"/>